<keyword evidence="4" id="KW-1185">Reference proteome</keyword>
<dbReference type="AlphaFoldDB" id="A0A2G2VZ25"/>
<dbReference type="PANTHER" id="PTHR47926">
    <property type="entry name" value="PENTATRICOPEPTIDE REPEAT-CONTAINING PROTEIN"/>
    <property type="match status" value="1"/>
</dbReference>
<dbReference type="GO" id="GO:0003723">
    <property type="term" value="F:RNA binding"/>
    <property type="evidence" value="ECO:0007669"/>
    <property type="project" value="InterPro"/>
</dbReference>
<comment type="caution">
    <text evidence="3">The sequence shown here is derived from an EMBL/GenBank/DDBJ whole genome shotgun (WGS) entry which is preliminary data.</text>
</comment>
<dbReference type="STRING" id="33114.A0A2G2VZ25"/>
<dbReference type="NCBIfam" id="TIGR00756">
    <property type="entry name" value="PPR"/>
    <property type="match status" value="1"/>
</dbReference>
<evidence type="ECO:0000256" key="1">
    <source>
        <dbReference type="ARBA" id="ARBA00022737"/>
    </source>
</evidence>
<dbReference type="GO" id="GO:0009451">
    <property type="term" value="P:RNA modification"/>
    <property type="evidence" value="ECO:0007669"/>
    <property type="project" value="InterPro"/>
</dbReference>
<feature type="repeat" description="PPR" evidence="2">
    <location>
        <begin position="40"/>
        <end position="74"/>
    </location>
</feature>
<accession>A0A2G2VZ25</accession>
<sequence>MQILYQSRTRCHGVISPSADPKYKHLDYANRVFELMEVKYVVSWNTLVTGYSQIRRFDEALGLFERMREEEIELNVVTWSVVILGFRSTSSRASVASNFSNQTRNPKVIDGIKMKLFRATTITKKIILEGGFVVVDNGSGSGAAVGASDYDYDHTALTTLAFQMDAIVEATTEEHNIIVDNPSTASKDEEKVESISLGERKNYPFEGFNILDEALKKLTQLINGYSEWIGDGLLKNHADRKQNDEHYKVNESSLVLIL</sequence>
<dbReference type="OrthoDB" id="1739564at2759"/>
<dbReference type="PROSITE" id="PS51375">
    <property type="entry name" value="PPR"/>
    <property type="match status" value="1"/>
</dbReference>
<gene>
    <name evidence="3" type="ORF">CQW23_21772</name>
</gene>
<name>A0A2G2VZ25_CAPBA</name>
<organism evidence="3 4">
    <name type="scientific">Capsicum baccatum</name>
    <name type="common">Peruvian pepper</name>
    <dbReference type="NCBI Taxonomy" id="33114"/>
    <lineage>
        <taxon>Eukaryota</taxon>
        <taxon>Viridiplantae</taxon>
        <taxon>Streptophyta</taxon>
        <taxon>Embryophyta</taxon>
        <taxon>Tracheophyta</taxon>
        <taxon>Spermatophyta</taxon>
        <taxon>Magnoliopsida</taxon>
        <taxon>eudicotyledons</taxon>
        <taxon>Gunneridae</taxon>
        <taxon>Pentapetalae</taxon>
        <taxon>asterids</taxon>
        <taxon>lamiids</taxon>
        <taxon>Solanales</taxon>
        <taxon>Solanaceae</taxon>
        <taxon>Solanoideae</taxon>
        <taxon>Capsiceae</taxon>
        <taxon>Capsicum</taxon>
    </lineage>
</organism>
<dbReference type="InterPro" id="IPR011990">
    <property type="entry name" value="TPR-like_helical_dom_sf"/>
</dbReference>
<protein>
    <recommendedName>
        <fullName evidence="5">Pentatricopeptide repeat-containing protein</fullName>
    </recommendedName>
</protein>
<dbReference type="PANTHER" id="PTHR47926:SF354">
    <property type="entry name" value="REPEAT (PPR-LIKE) SUPERFAMILY PROTEIN, PUTATIVE-RELATED"/>
    <property type="match status" value="1"/>
</dbReference>
<dbReference type="InterPro" id="IPR002885">
    <property type="entry name" value="PPR_rpt"/>
</dbReference>
<evidence type="ECO:0000313" key="4">
    <source>
        <dbReference type="Proteomes" id="UP000224567"/>
    </source>
</evidence>
<dbReference type="InterPro" id="IPR046960">
    <property type="entry name" value="PPR_At4g14850-like_plant"/>
</dbReference>
<reference evidence="4" key="2">
    <citation type="journal article" date="2017" name="J. Anim. Genet.">
        <title>Multiple reference genome sequences of hot pepper reveal the massive evolution of plant disease resistance genes by retroduplication.</title>
        <authorList>
            <person name="Kim S."/>
            <person name="Park J."/>
            <person name="Yeom S.-I."/>
            <person name="Kim Y.-M."/>
            <person name="Seo E."/>
            <person name="Kim K.-T."/>
            <person name="Kim M.-S."/>
            <person name="Lee J.M."/>
            <person name="Cheong K."/>
            <person name="Shin H.-S."/>
            <person name="Kim S.-B."/>
            <person name="Han K."/>
            <person name="Lee J."/>
            <person name="Park M."/>
            <person name="Lee H.-A."/>
            <person name="Lee H.-Y."/>
            <person name="Lee Y."/>
            <person name="Oh S."/>
            <person name="Lee J.H."/>
            <person name="Choi E."/>
            <person name="Choi E."/>
            <person name="Lee S.E."/>
            <person name="Jeon J."/>
            <person name="Kim H."/>
            <person name="Choi G."/>
            <person name="Song H."/>
            <person name="Lee J."/>
            <person name="Lee S.-C."/>
            <person name="Kwon J.-K."/>
            <person name="Lee H.-Y."/>
            <person name="Koo N."/>
            <person name="Hong Y."/>
            <person name="Kim R.W."/>
            <person name="Kang W.-H."/>
            <person name="Huh J.H."/>
            <person name="Kang B.-C."/>
            <person name="Yang T.-J."/>
            <person name="Lee Y.-H."/>
            <person name="Bennetzen J.L."/>
            <person name="Choi D."/>
        </authorList>
    </citation>
    <scope>NUCLEOTIDE SEQUENCE [LARGE SCALE GENOMIC DNA]</scope>
    <source>
        <strain evidence="4">cv. PBC81</strain>
    </source>
</reference>
<evidence type="ECO:0000256" key="2">
    <source>
        <dbReference type="PROSITE-ProRule" id="PRU00708"/>
    </source>
</evidence>
<proteinExistence type="predicted"/>
<dbReference type="Gene3D" id="1.25.40.10">
    <property type="entry name" value="Tetratricopeptide repeat domain"/>
    <property type="match status" value="1"/>
</dbReference>
<dbReference type="EMBL" id="MLFT02000009">
    <property type="protein sequence ID" value="PHT38199.1"/>
    <property type="molecule type" value="Genomic_DNA"/>
</dbReference>
<evidence type="ECO:0000313" key="3">
    <source>
        <dbReference type="EMBL" id="PHT38199.1"/>
    </source>
</evidence>
<dbReference type="Proteomes" id="UP000224567">
    <property type="component" value="Unassembled WGS sequence"/>
</dbReference>
<dbReference type="Pfam" id="PF13041">
    <property type="entry name" value="PPR_2"/>
    <property type="match status" value="1"/>
</dbReference>
<keyword evidence="1" id="KW-0677">Repeat</keyword>
<evidence type="ECO:0008006" key="5">
    <source>
        <dbReference type="Google" id="ProtNLM"/>
    </source>
</evidence>
<reference evidence="3 4" key="1">
    <citation type="journal article" date="2017" name="Genome Biol.">
        <title>New reference genome sequences of hot pepper reveal the massive evolution of plant disease-resistance genes by retroduplication.</title>
        <authorList>
            <person name="Kim S."/>
            <person name="Park J."/>
            <person name="Yeom S.I."/>
            <person name="Kim Y.M."/>
            <person name="Seo E."/>
            <person name="Kim K.T."/>
            <person name="Kim M.S."/>
            <person name="Lee J.M."/>
            <person name="Cheong K."/>
            <person name="Shin H.S."/>
            <person name="Kim S.B."/>
            <person name="Han K."/>
            <person name="Lee J."/>
            <person name="Park M."/>
            <person name="Lee H.A."/>
            <person name="Lee H.Y."/>
            <person name="Lee Y."/>
            <person name="Oh S."/>
            <person name="Lee J.H."/>
            <person name="Choi E."/>
            <person name="Choi E."/>
            <person name="Lee S.E."/>
            <person name="Jeon J."/>
            <person name="Kim H."/>
            <person name="Choi G."/>
            <person name="Song H."/>
            <person name="Lee J."/>
            <person name="Lee S.C."/>
            <person name="Kwon J.K."/>
            <person name="Lee H.Y."/>
            <person name="Koo N."/>
            <person name="Hong Y."/>
            <person name="Kim R.W."/>
            <person name="Kang W.H."/>
            <person name="Huh J.H."/>
            <person name="Kang B.C."/>
            <person name="Yang T.J."/>
            <person name="Lee Y.H."/>
            <person name="Bennetzen J.L."/>
            <person name="Choi D."/>
        </authorList>
    </citation>
    <scope>NUCLEOTIDE SEQUENCE [LARGE SCALE GENOMIC DNA]</scope>
    <source>
        <strain evidence="4">cv. PBC81</strain>
    </source>
</reference>